<keyword evidence="3" id="KW-1185">Reference proteome</keyword>
<dbReference type="InParanoid" id="B7P1Z6"/>
<evidence type="ECO:0000313" key="2">
    <source>
        <dbReference type="EnsemblMetazoa" id="ISCW016086-PA"/>
    </source>
</evidence>
<proteinExistence type="predicted"/>
<dbReference type="EMBL" id="ABJB010343808">
    <property type="status" value="NOT_ANNOTATED_CDS"/>
    <property type="molecule type" value="Genomic_DNA"/>
</dbReference>
<dbReference type="VEuPathDB" id="VectorBase:ISCW016086"/>
<dbReference type="PaxDb" id="6945-B7P1Z6"/>
<reference evidence="2" key="2">
    <citation type="submission" date="2020-05" db="UniProtKB">
        <authorList>
            <consortium name="EnsemblMetazoa"/>
        </authorList>
    </citation>
    <scope>IDENTIFICATION</scope>
    <source>
        <strain evidence="2">wikel</strain>
    </source>
</reference>
<organism>
    <name type="scientific">Ixodes scapularis</name>
    <name type="common">Black-legged tick</name>
    <name type="synonym">Deer tick</name>
    <dbReference type="NCBI Taxonomy" id="6945"/>
    <lineage>
        <taxon>Eukaryota</taxon>
        <taxon>Metazoa</taxon>
        <taxon>Ecdysozoa</taxon>
        <taxon>Arthropoda</taxon>
        <taxon>Chelicerata</taxon>
        <taxon>Arachnida</taxon>
        <taxon>Acari</taxon>
        <taxon>Parasitiformes</taxon>
        <taxon>Ixodida</taxon>
        <taxon>Ixodoidea</taxon>
        <taxon>Ixodidae</taxon>
        <taxon>Ixodinae</taxon>
        <taxon>Ixodes</taxon>
    </lineage>
</organism>
<name>B7P1Z6_IXOSC</name>
<dbReference type="VEuPathDB" id="VectorBase:ISCP_010374"/>
<evidence type="ECO:0000313" key="1">
    <source>
        <dbReference type="EMBL" id="EEC00618.1"/>
    </source>
</evidence>
<dbReference type="EMBL" id="DS619513">
    <property type="protein sequence ID" value="EEC00618.1"/>
    <property type="molecule type" value="Genomic_DNA"/>
</dbReference>
<dbReference type="VEuPathDB" id="VectorBase:ISCI016086"/>
<dbReference type="OrthoDB" id="10419863at2759"/>
<protein>
    <submittedName>
        <fullName evidence="1 2">Uncharacterized protein</fullName>
    </submittedName>
</protein>
<dbReference type="Proteomes" id="UP000001555">
    <property type="component" value="Unassembled WGS sequence"/>
</dbReference>
<dbReference type="EnsemblMetazoa" id="ISCW016086-RA">
    <property type="protein sequence ID" value="ISCW016086-PA"/>
    <property type="gene ID" value="ISCW016086"/>
</dbReference>
<reference evidence="1 3" key="1">
    <citation type="submission" date="2008-03" db="EMBL/GenBank/DDBJ databases">
        <title>Annotation of Ixodes scapularis.</title>
        <authorList>
            <consortium name="Ixodes scapularis Genome Project Consortium"/>
            <person name="Caler E."/>
            <person name="Hannick L.I."/>
            <person name="Bidwell S."/>
            <person name="Joardar V."/>
            <person name="Thiagarajan M."/>
            <person name="Amedeo P."/>
            <person name="Galinsky K.J."/>
            <person name="Schobel S."/>
            <person name="Inman J."/>
            <person name="Hostetler J."/>
            <person name="Miller J."/>
            <person name="Hammond M."/>
            <person name="Megy K."/>
            <person name="Lawson D."/>
            <person name="Kodira C."/>
            <person name="Sutton G."/>
            <person name="Meyer J."/>
            <person name="Hill C.A."/>
            <person name="Birren B."/>
            <person name="Nene V."/>
            <person name="Collins F."/>
            <person name="Alarcon-Chaidez F."/>
            <person name="Wikel S."/>
            <person name="Strausberg R."/>
        </authorList>
    </citation>
    <scope>NUCLEOTIDE SEQUENCE [LARGE SCALE GENOMIC DNA]</scope>
    <source>
        <strain evidence="3">Wikel</strain>
        <strain evidence="1">Wikel colony</strain>
    </source>
</reference>
<dbReference type="HOGENOM" id="CLU_2576481_0_0_1"/>
<gene>
    <name evidence="1" type="ORF">IscW_ISCW016086</name>
</gene>
<dbReference type="AlphaFoldDB" id="B7P1Z6"/>
<evidence type="ECO:0000313" key="3">
    <source>
        <dbReference type="Proteomes" id="UP000001555"/>
    </source>
</evidence>
<accession>B7P1Z6</accession>
<sequence length="81" mass="8528">MPRTQVKLIYVPIPIVKSSGIRARAYSLATKSMGSAGAVIPIVISLQTTSPSRTSASSTKAVYSPRVATARMSNGSSGSWW</sequence>